<name>A0A2S2DY43_9BACT</name>
<sequence length="262" mass="30326">MGSSRFQRGVDINLLKGALSKWNIMHLGLAGNTLAQTLYLANLFKELPGNKVVIIELTPYKRTFPESFKYAGAYLNIPNFLENYYRYISASRHDNFTLPILNYQEFYFWNTLTEIQNQLKVIFKGENNYKVIPIGFVPSSDANCNSVGSFLTTRDLSHYSSSGLNKTMWSKINNLLNQQKERDFKVIFVLPITSRREGEYIQEIPVFNKIPIDSKWQYDDVFLEQMAKPLNLADNNHLNVRGAYVYSQGLLKYIKSNEASWQ</sequence>
<proteinExistence type="predicted"/>
<evidence type="ECO:0000313" key="1">
    <source>
        <dbReference type="EMBL" id="AWL10315.1"/>
    </source>
</evidence>
<protein>
    <recommendedName>
        <fullName evidence="3">SGNH/GDSL hydrolase family protein</fullName>
    </recommendedName>
</protein>
<dbReference type="SUPFAM" id="SSF52266">
    <property type="entry name" value="SGNH hydrolase"/>
    <property type="match status" value="1"/>
</dbReference>
<keyword evidence="2" id="KW-1185">Reference proteome</keyword>
<evidence type="ECO:0008006" key="3">
    <source>
        <dbReference type="Google" id="ProtNLM"/>
    </source>
</evidence>
<evidence type="ECO:0000313" key="2">
    <source>
        <dbReference type="Proteomes" id="UP000245468"/>
    </source>
</evidence>
<dbReference type="AlphaFoldDB" id="A0A2S2DY43"/>
<dbReference type="EMBL" id="CP029346">
    <property type="protein sequence ID" value="AWL10315.1"/>
    <property type="molecule type" value="Genomic_DNA"/>
</dbReference>
<reference evidence="2" key="1">
    <citation type="submission" date="2018-05" db="EMBL/GenBank/DDBJ databases">
        <title>Pseudarcicella sp. HME7025 Genome sequencing and assembly.</title>
        <authorList>
            <person name="Kim H."/>
            <person name="Kang H."/>
            <person name="Joh K."/>
        </authorList>
    </citation>
    <scope>NUCLEOTIDE SEQUENCE [LARGE SCALE GENOMIC DNA]</scope>
    <source>
        <strain evidence="2">HME7025</strain>
    </source>
</reference>
<dbReference type="KEGG" id="psez:HME7025_02475"/>
<dbReference type="Proteomes" id="UP000245468">
    <property type="component" value="Chromosome"/>
</dbReference>
<organism evidence="1 2">
    <name type="scientific">Aquirufa nivalisilvae</name>
    <dbReference type="NCBI Taxonomy" id="2516557"/>
    <lineage>
        <taxon>Bacteria</taxon>
        <taxon>Pseudomonadati</taxon>
        <taxon>Bacteroidota</taxon>
        <taxon>Cytophagia</taxon>
        <taxon>Cytophagales</taxon>
        <taxon>Flectobacillaceae</taxon>
        <taxon>Aquirufa</taxon>
    </lineage>
</organism>
<gene>
    <name evidence="1" type="ORF">HME7025_02475</name>
</gene>
<accession>A0A2S2DY43</accession>